<protein>
    <submittedName>
        <fullName evidence="1">Uncharacterized protein</fullName>
    </submittedName>
</protein>
<gene>
    <name evidence="1" type="ORF">ERS852471_03170</name>
</gene>
<dbReference type="OrthoDB" id="3078673at2"/>
<name>A0A174LBW2_9CLOT</name>
<accession>A0A174LBW2</accession>
<dbReference type="AlphaFoldDB" id="A0A174LBW2"/>
<reference evidence="1 2" key="1">
    <citation type="submission" date="2015-09" db="EMBL/GenBank/DDBJ databases">
        <authorList>
            <consortium name="Pathogen Informatics"/>
        </authorList>
    </citation>
    <scope>NUCLEOTIDE SEQUENCE [LARGE SCALE GENOMIC DNA]</scope>
    <source>
        <strain evidence="1 2">2789STDY5834856</strain>
    </source>
</reference>
<evidence type="ECO:0000313" key="2">
    <source>
        <dbReference type="Proteomes" id="UP000095594"/>
    </source>
</evidence>
<dbReference type="Proteomes" id="UP000095594">
    <property type="component" value="Unassembled WGS sequence"/>
</dbReference>
<sequence length="48" mass="5910">MSLNNAVRNNNLQNSIYGEIIEEDITRREQEEIMASEWFINWMKDYHY</sequence>
<dbReference type="RefSeq" id="WP_022211474.1">
    <property type="nucleotide sequence ID" value="NZ_CABIXQ010000030.1"/>
</dbReference>
<proteinExistence type="predicted"/>
<organism evidence="1 2">
    <name type="scientific">Clostridium disporicum</name>
    <dbReference type="NCBI Taxonomy" id="84024"/>
    <lineage>
        <taxon>Bacteria</taxon>
        <taxon>Bacillati</taxon>
        <taxon>Bacillota</taxon>
        <taxon>Clostridia</taxon>
        <taxon>Eubacteriales</taxon>
        <taxon>Clostridiaceae</taxon>
        <taxon>Clostridium</taxon>
    </lineage>
</organism>
<dbReference type="EMBL" id="CYZX01000030">
    <property type="protein sequence ID" value="CUP18960.1"/>
    <property type="molecule type" value="Genomic_DNA"/>
</dbReference>
<evidence type="ECO:0000313" key="1">
    <source>
        <dbReference type="EMBL" id="CUP18960.1"/>
    </source>
</evidence>